<dbReference type="PANTHER" id="PTHR10622:SF11">
    <property type="entry name" value="HET-DOMAIN-CONTAINING PROTEIN"/>
    <property type="match status" value="1"/>
</dbReference>
<organism evidence="2 3">
    <name type="scientific">Schizothecium vesticola</name>
    <dbReference type="NCBI Taxonomy" id="314040"/>
    <lineage>
        <taxon>Eukaryota</taxon>
        <taxon>Fungi</taxon>
        <taxon>Dikarya</taxon>
        <taxon>Ascomycota</taxon>
        <taxon>Pezizomycotina</taxon>
        <taxon>Sordariomycetes</taxon>
        <taxon>Sordariomycetidae</taxon>
        <taxon>Sordariales</taxon>
        <taxon>Schizotheciaceae</taxon>
        <taxon>Schizothecium</taxon>
    </lineage>
</organism>
<protein>
    <submittedName>
        <fullName evidence="2">Heterokaryon incompatibility protein-domain-containing protein</fullName>
    </submittedName>
</protein>
<dbReference type="AlphaFoldDB" id="A0AA40KBA8"/>
<gene>
    <name evidence="2" type="ORF">B0T18DRAFT_309823</name>
</gene>
<name>A0AA40KBA8_9PEZI</name>
<proteinExistence type="predicted"/>
<sequence length="222" mass="25253">IPEYAILSHTWGPDSEEVTLQDLVDGSSKGKIGYDKIRFCADQAQRHGLRHFWIDTCCIDKTNNAELAEAINSMFSWYRNAARCYVYLSDVSIAGYGQGGQPSSQPWESDFRASRWFTRGWTLQELLAPKSVQFFAQDGILLGDKTSLLQQIHEITGIAIPALCGDPLSCFEVEERFKWAENRQTTREEDWAYSLLGIFSVFIPPIYGEGKTNAVRRLRKEI</sequence>
<feature type="domain" description="Heterokaryon incompatibility" evidence="1">
    <location>
        <begin position="4"/>
        <end position="90"/>
    </location>
</feature>
<evidence type="ECO:0000259" key="1">
    <source>
        <dbReference type="Pfam" id="PF06985"/>
    </source>
</evidence>
<evidence type="ECO:0000313" key="3">
    <source>
        <dbReference type="Proteomes" id="UP001172155"/>
    </source>
</evidence>
<dbReference type="InterPro" id="IPR010730">
    <property type="entry name" value="HET"/>
</dbReference>
<evidence type="ECO:0000313" key="2">
    <source>
        <dbReference type="EMBL" id="KAK0752402.1"/>
    </source>
</evidence>
<dbReference type="EMBL" id="JAUKUD010000002">
    <property type="protein sequence ID" value="KAK0752402.1"/>
    <property type="molecule type" value="Genomic_DNA"/>
</dbReference>
<reference evidence="2" key="1">
    <citation type="submission" date="2023-06" db="EMBL/GenBank/DDBJ databases">
        <title>Genome-scale phylogeny and comparative genomics of the fungal order Sordariales.</title>
        <authorList>
            <consortium name="Lawrence Berkeley National Laboratory"/>
            <person name="Hensen N."/>
            <person name="Bonometti L."/>
            <person name="Westerberg I."/>
            <person name="Brannstrom I.O."/>
            <person name="Guillou S."/>
            <person name="Cros-Aarteil S."/>
            <person name="Calhoun S."/>
            <person name="Haridas S."/>
            <person name="Kuo A."/>
            <person name="Mondo S."/>
            <person name="Pangilinan J."/>
            <person name="Riley R."/>
            <person name="LaButti K."/>
            <person name="Andreopoulos B."/>
            <person name="Lipzen A."/>
            <person name="Chen C."/>
            <person name="Yanf M."/>
            <person name="Daum C."/>
            <person name="Ng V."/>
            <person name="Clum A."/>
            <person name="Steindorff A."/>
            <person name="Ohm R."/>
            <person name="Martin F."/>
            <person name="Silar P."/>
            <person name="Natvig D."/>
            <person name="Lalanne C."/>
            <person name="Gautier V."/>
            <person name="Ament-velasquez S.L."/>
            <person name="Kruys A."/>
            <person name="Hutchinson M.I."/>
            <person name="Powell A.J."/>
            <person name="Barry K."/>
            <person name="Miller A.N."/>
            <person name="Grigoriev I.V."/>
            <person name="Debuchy R."/>
            <person name="Gladieux P."/>
            <person name="Thoren M.H."/>
            <person name="Johannesson H."/>
        </authorList>
    </citation>
    <scope>NUCLEOTIDE SEQUENCE</scope>
    <source>
        <strain evidence="2">SMH3187-1</strain>
    </source>
</reference>
<feature type="non-terminal residue" evidence="2">
    <location>
        <position position="1"/>
    </location>
</feature>
<dbReference type="Proteomes" id="UP001172155">
    <property type="component" value="Unassembled WGS sequence"/>
</dbReference>
<comment type="caution">
    <text evidence="2">The sequence shown here is derived from an EMBL/GenBank/DDBJ whole genome shotgun (WGS) entry which is preliminary data.</text>
</comment>
<dbReference type="Pfam" id="PF06985">
    <property type="entry name" value="HET"/>
    <property type="match status" value="1"/>
</dbReference>
<keyword evidence="3" id="KW-1185">Reference proteome</keyword>
<dbReference type="PANTHER" id="PTHR10622">
    <property type="entry name" value="HET DOMAIN-CONTAINING PROTEIN"/>
    <property type="match status" value="1"/>
</dbReference>
<accession>A0AA40KBA8</accession>
<feature type="non-terminal residue" evidence="2">
    <location>
        <position position="222"/>
    </location>
</feature>